<gene>
    <name evidence="1" type="ORF">V6N11_047316</name>
</gene>
<protein>
    <recommendedName>
        <fullName evidence="3">DNA-directed RNA polymerase</fullName>
    </recommendedName>
</protein>
<accession>A0ABR2PBL9</accession>
<comment type="caution">
    <text evidence="1">The sequence shown here is derived from an EMBL/GenBank/DDBJ whole genome shotgun (WGS) entry which is preliminary data.</text>
</comment>
<dbReference type="EMBL" id="JBBPBN010000067">
    <property type="protein sequence ID" value="KAK8985823.1"/>
    <property type="molecule type" value="Genomic_DNA"/>
</dbReference>
<proteinExistence type="predicted"/>
<evidence type="ECO:0008006" key="3">
    <source>
        <dbReference type="Google" id="ProtNLM"/>
    </source>
</evidence>
<reference evidence="1 2" key="1">
    <citation type="journal article" date="2024" name="G3 (Bethesda)">
        <title>Genome assembly of Hibiscus sabdariffa L. provides insights into metabolisms of medicinal natural products.</title>
        <authorList>
            <person name="Kim T."/>
        </authorList>
    </citation>
    <scope>NUCLEOTIDE SEQUENCE [LARGE SCALE GENOMIC DNA]</scope>
    <source>
        <strain evidence="1">TK-2024</strain>
        <tissue evidence="1">Old leaves</tissue>
    </source>
</reference>
<organism evidence="1 2">
    <name type="scientific">Hibiscus sabdariffa</name>
    <name type="common">roselle</name>
    <dbReference type="NCBI Taxonomy" id="183260"/>
    <lineage>
        <taxon>Eukaryota</taxon>
        <taxon>Viridiplantae</taxon>
        <taxon>Streptophyta</taxon>
        <taxon>Embryophyta</taxon>
        <taxon>Tracheophyta</taxon>
        <taxon>Spermatophyta</taxon>
        <taxon>Magnoliopsida</taxon>
        <taxon>eudicotyledons</taxon>
        <taxon>Gunneridae</taxon>
        <taxon>Pentapetalae</taxon>
        <taxon>rosids</taxon>
        <taxon>malvids</taxon>
        <taxon>Malvales</taxon>
        <taxon>Malvaceae</taxon>
        <taxon>Malvoideae</taxon>
        <taxon>Hibiscus</taxon>
    </lineage>
</organism>
<keyword evidence="2" id="KW-1185">Reference proteome</keyword>
<sequence length="111" mass="12946">MPKTHKRIVLEERMELLHSIIVGRQINIGRIIIEETFKYIEKDEALPIKGTMIAPATWRGMSVVPTFPVELFVGSLASQAIPQHIPQHLLMRRFHSWQPMMTLQDRYTNQI</sequence>
<name>A0ABR2PBL9_9ROSI</name>
<dbReference type="Proteomes" id="UP001396334">
    <property type="component" value="Unassembled WGS sequence"/>
</dbReference>
<evidence type="ECO:0000313" key="1">
    <source>
        <dbReference type="EMBL" id="KAK8985823.1"/>
    </source>
</evidence>
<evidence type="ECO:0000313" key="2">
    <source>
        <dbReference type="Proteomes" id="UP001396334"/>
    </source>
</evidence>